<dbReference type="InterPro" id="IPR010559">
    <property type="entry name" value="Sig_transdc_His_kin_internal"/>
</dbReference>
<dbReference type="RefSeq" id="WP_146945520.1">
    <property type="nucleotide sequence ID" value="NZ_VOQF01000001.1"/>
</dbReference>
<feature type="transmembrane region" description="Helical" evidence="7">
    <location>
        <begin position="7"/>
        <end position="30"/>
    </location>
</feature>
<evidence type="ECO:0000259" key="8">
    <source>
        <dbReference type="PROSITE" id="PS50885"/>
    </source>
</evidence>
<keyword evidence="4" id="KW-0808">Transferase</keyword>
<organism evidence="9 10">
    <name type="scientific">Metabacillus litoralis</name>
    <dbReference type="NCBI Taxonomy" id="152268"/>
    <lineage>
        <taxon>Bacteria</taxon>
        <taxon>Bacillati</taxon>
        <taxon>Bacillota</taxon>
        <taxon>Bacilli</taxon>
        <taxon>Bacillales</taxon>
        <taxon>Bacillaceae</taxon>
        <taxon>Metabacillus</taxon>
    </lineage>
</organism>
<dbReference type="InterPro" id="IPR050640">
    <property type="entry name" value="Bact_2-comp_sensor_kinase"/>
</dbReference>
<keyword evidence="7" id="KW-1133">Transmembrane helix</keyword>
<dbReference type="Pfam" id="PF02518">
    <property type="entry name" value="HATPase_c"/>
    <property type="match status" value="1"/>
</dbReference>
<dbReference type="GO" id="GO:0000155">
    <property type="term" value="F:phosphorelay sensor kinase activity"/>
    <property type="evidence" value="ECO:0007669"/>
    <property type="project" value="InterPro"/>
</dbReference>
<dbReference type="Pfam" id="PF06580">
    <property type="entry name" value="His_kinase"/>
    <property type="match status" value="1"/>
</dbReference>
<dbReference type="InterPro" id="IPR003660">
    <property type="entry name" value="HAMP_dom"/>
</dbReference>
<dbReference type="Gene3D" id="6.10.340.10">
    <property type="match status" value="1"/>
</dbReference>
<evidence type="ECO:0000256" key="4">
    <source>
        <dbReference type="ARBA" id="ARBA00022679"/>
    </source>
</evidence>
<proteinExistence type="predicted"/>
<dbReference type="PANTHER" id="PTHR34220">
    <property type="entry name" value="SENSOR HISTIDINE KINASE YPDA"/>
    <property type="match status" value="1"/>
</dbReference>
<dbReference type="SMART" id="SM00304">
    <property type="entry name" value="HAMP"/>
    <property type="match status" value="1"/>
</dbReference>
<name>A0A5C6W869_9BACI</name>
<dbReference type="OrthoDB" id="9776552at2"/>
<dbReference type="PROSITE" id="PS50885">
    <property type="entry name" value="HAMP"/>
    <property type="match status" value="1"/>
</dbReference>
<keyword evidence="7" id="KW-0812">Transmembrane</keyword>
<evidence type="ECO:0000256" key="5">
    <source>
        <dbReference type="ARBA" id="ARBA00022777"/>
    </source>
</evidence>
<comment type="subcellular location">
    <subcellularLocation>
        <location evidence="1">Cell membrane</location>
        <topology evidence="1">Multi-pass membrane protein</topology>
    </subcellularLocation>
</comment>
<comment type="caution">
    <text evidence="9">The sequence shown here is derived from an EMBL/GenBank/DDBJ whole genome shotgun (WGS) entry which is preliminary data.</text>
</comment>
<dbReference type="InterPro" id="IPR003594">
    <property type="entry name" value="HATPase_dom"/>
</dbReference>
<evidence type="ECO:0000256" key="7">
    <source>
        <dbReference type="SAM" id="Phobius"/>
    </source>
</evidence>
<keyword evidence="5" id="KW-0418">Kinase</keyword>
<evidence type="ECO:0000256" key="1">
    <source>
        <dbReference type="ARBA" id="ARBA00004651"/>
    </source>
</evidence>
<keyword evidence="3" id="KW-0597">Phosphoprotein</keyword>
<feature type="domain" description="HAMP" evidence="8">
    <location>
        <begin position="305"/>
        <end position="357"/>
    </location>
</feature>
<dbReference type="GO" id="GO:0005886">
    <property type="term" value="C:plasma membrane"/>
    <property type="evidence" value="ECO:0007669"/>
    <property type="project" value="UniProtKB-SubCell"/>
</dbReference>
<dbReference type="SUPFAM" id="SSF55874">
    <property type="entry name" value="ATPase domain of HSP90 chaperone/DNA topoisomerase II/histidine kinase"/>
    <property type="match status" value="1"/>
</dbReference>
<dbReference type="Proteomes" id="UP000321363">
    <property type="component" value="Unassembled WGS sequence"/>
</dbReference>
<sequence length="581" mass="67161">MKIKTKILFVIAIIISSSLLLCGIFTYSYFNKIFTEQVKKDESAKLEEKAESIQSFQNDIKQFSQYILVDNEIQDKINTLYSAKSMYEKIQNEDWLSNELKSYLLLKDYLDSIILVGKDGNVISSRSIQNDYYINTLKEKWFTAFLKREVNGGFSEEHLLTNNQQENKVISYIVKFNPILNPDSKLKYLIVNIDTSHLSNLLIDETSDNIFYLFDSQNSLSLYKNKDYDKKIDSIIREQSQKINVVENKEKIFIINPNMEDDWKIVSVNQKEEILKKVNFVYYFIAGVTILNIMLIMIVLTPMILNLSKPISMLTTAMKEVSKGKLETSVNIKSGDEFEVLGEGFNYMVKELQKYIDRSIEDEKIKQKLHMDLLISQINPHFIYNTLNTVIYLAQKQENEDIVKITKSFISLLQDTVKYGEGGYLIPVEEEINNLKNYLVIQNYRYPKRFGVKWQVDKKILGLNVPRTILQPLVENALFHGIIPNEEFGTVCIEIFLIDHFLHLIVSDDGVGMSSKRLEEVKLGQTSNQSFSNMRSIGLSNVKARILSLYDNRSAFYIDSVEGIGTKITIKIPLNSPDFIQ</sequence>
<dbReference type="InterPro" id="IPR036890">
    <property type="entry name" value="HATPase_C_sf"/>
</dbReference>
<dbReference type="Gene3D" id="3.30.565.10">
    <property type="entry name" value="Histidine kinase-like ATPase, C-terminal domain"/>
    <property type="match status" value="1"/>
</dbReference>
<gene>
    <name evidence="9" type="ORF">FS935_00145</name>
</gene>
<dbReference type="Pfam" id="PF00672">
    <property type="entry name" value="HAMP"/>
    <property type="match status" value="1"/>
</dbReference>
<evidence type="ECO:0000256" key="6">
    <source>
        <dbReference type="ARBA" id="ARBA00023136"/>
    </source>
</evidence>
<evidence type="ECO:0000256" key="2">
    <source>
        <dbReference type="ARBA" id="ARBA00022475"/>
    </source>
</evidence>
<dbReference type="EMBL" id="VOQF01000001">
    <property type="protein sequence ID" value="TXC92660.1"/>
    <property type="molecule type" value="Genomic_DNA"/>
</dbReference>
<protein>
    <submittedName>
        <fullName evidence="9">HAMP domain-containing protein</fullName>
    </submittedName>
</protein>
<evidence type="ECO:0000256" key="3">
    <source>
        <dbReference type="ARBA" id="ARBA00022553"/>
    </source>
</evidence>
<keyword evidence="2" id="KW-1003">Cell membrane</keyword>
<accession>A0A5C6W869</accession>
<feature type="transmembrane region" description="Helical" evidence="7">
    <location>
        <begin position="280"/>
        <end position="305"/>
    </location>
</feature>
<dbReference type="CDD" id="cd06225">
    <property type="entry name" value="HAMP"/>
    <property type="match status" value="1"/>
</dbReference>
<evidence type="ECO:0000313" key="10">
    <source>
        <dbReference type="Proteomes" id="UP000321363"/>
    </source>
</evidence>
<dbReference type="PANTHER" id="PTHR34220:SF7">
    <property type="entry name" value="SENSOR HISTIDINE KINASE YPDA"/>
    <property type="match status" value="1"/>
</dbReference>
<dbReference type="AlphaFoldDB" id="A0A5C6W869"/>
<keyword evidence="10" id="KW-1185">Reference proteome</keyword>
<reference evidence="9 10" key="1">
    <citation type="journal article" date="2005" name="Int. J. Syst. Evol. Microbiol.">
        <title>Bacillus litoralis sp. nov., isolated from a tidal flat of the Yellow Sea in Korea.</title>
        <authorList>
            <person name="Yoon J.H."/>
            <person name="Oh T.K."/>
        </authorList>
    </citation>
    <scope>NUCLEOTIDE SEQUENCE [LARGE SCALE GENOMIC DNA]</scope>
    <source>
        <strain evidence="9 10">SW-211</strain>
    </source>
</reference>
<evidence type="ECO:0000313" key="9">
    <source>
        <dbReference type="EMBL" id="TXC92660.1"/>
    </source>
</evidence>
<dbReference type="SUPFAM" id="SSF158472">
    <property type="entry name" value="HAMP domain-like"/>
    <property type="match status" value="1"/>
</dbReference>
<keyword evidence="6 7" id="KW-0472">Membrane</keyword>